<dbReference type="PANTHER" id="PTHR43301">
    <property type="entry name" value="ARABINAN ENDO-1,5-ALPHA-L-ARABINOSIDASE"/>
    <property type="match status" value="1"/>
</dbReference>
<protein>
    <recommendedName>
        <fullName evidence="5">Arabinosidase</fullName>
    </recommendedName>
</protein>
<evidence type="ECO:0000256" key="1">
    <source>
        <dbReference type="ARBA" id="ARBA00022729"/>
    </source>
</evidence>
<evidence type="ECO:0000313" key="3">
    <source>
        <dbReference type="EMBL" id="KOS48321.1"/>
    </source>
</evidence>
<keyword evidence="4" id="KW-1185">Reference proteome</keyword>
<dbReference type="SUPFAM" id="SSF75005">
    <property type="entry name" value="Arabinanase/levansucrase/invertase"/>
    <property type="match status" value="1"/>
</dbReference>
<gene>
    <name evidence="3" type="ORF">ACN38_g691</name>
</gene>
<evidence type="ECO:0000313" key="4">
    <source>
        <dbReference type="Proteomes" id="UP000037696"/>
    </source>
</evidence>
<proteinExistence type="predicted"/>
<name>A0A0M8PHL1_9EURO</name>
<dbReference type="Proteomes" id="UP000037696">
    <property type="component" value="Unassembled WGS sequence"/>
</dbReference>
<organism evidence="3 4">
    <name type="scientific">Penicillium nordicum</name>
    <dbReference type="NCBI Taxonomy" id="229535"/>
    <lineage>
        <taxon>Eukaryota</taxon>
        <taxon>Fungi</taxon>
        <taxon>Dikarya</taxon>
        <taxon>Ascomycota</taxon>
        <taxon>Pezizomycotina</taxon>
        <taxon>Eurotiomycetes</taxon>
        <taxon>Eurotiomycetidae</taxon>
        <taxon>Eurotiales</taxon>
        <taxon>Aspergillaceae</taxon>
        <taxon>Penicillium</taxon>
    </lineage>
</organism>
<dbReference type="OrthoDB" id="19657at2759"/>
<feature type="chain" id="PRO_5005819730" description="Arabinosidase" evidence="2">
    <location>
        <begin position="20"/>
        <end position="333"/>
    </location>
</feature>
<dbReference type="Gene3D" id="2.115.10.20">
    <property type="entry name" value="Glycosyl hydrolase domain, family 43"/>
    <property type="match status" value="1"/>
</dbReference>
<dbReference type="AlphaFoldDB" id="A0A0M8PHL1"/>
<evidence type="ECO:0000256" key="2">
    <source>
        <dbReference type="SAM" id="SignalP"/>
    </source>
</evidence>
<comment type="caution">
    <text evidence="3">The sequence shown here is derived from an EMBL/GenBank/DDBJ whole genome shotgun (WGS) entry which is preliminary data.</text>
</comment>
<evidence type="ECO:0008006" key="5">
    <source>
        <dbReference type="Google" id="ProtNLM"/>
    </source>
</evidence>
<keyword evidence="1 2" id="KW-0732">Signal</keyword>
<feature type="signal peptide" evidence="2">
    <location>
        <begin position="1"/>
        <end position="19"/>
    </location>
</feature>
<accession>A0A0M8PHL1</accession>
<dbReference type="STRING" id="229535.A0A0M8PHL1"/>
<dbReference type="CDD" id="cd08983">
    <property type="entry name" value="GH43_Bt3655-like"/>
    <property type="match status" value="1"/>
</dbReference>
<dbReference type="InterPro" id="IPR023296">
    <property type="entry name" value="Glyco_hydro_beta-prop_sf"/>
</dbReference>
<dbReference type="EMBL" id="LHQQ01000006">
    <property type="protein sequence ID" value="KOS48321.1"/>
    <property type="molecule type" value="Genomic_DNA"/>
</dbReference>
<dbReference type="PANTHER" id="PTHR43301:SF8">
    <property type="entry name" value="ARABINOSIDASE-RELATED"/>
    <property type="match status" value="1"/>
</dbReference>
<sequence>MKGISYLTAAFLAVLSADAIPTGPTLQKKADSSKVGYLAVYWTTAANRMYFALSSNDDALGFKAINGNNPIVSPTLGTQAVRDVSIITGQGDDAGKYYIIGTDLNIDTTTWDASTRNGSRGIFVWESTDLITWTNERLVTVEGETAGMAWAPDAYWDSSKGQYFVHWAAQLYSADDIDHAGDPTLNTSLRYAYTSDFKTFTTPETYVSLGDTSVIDMAFLEDENTLTRFYVTGGGPVEQTSTNGLFGDWTTAKGTIKDSTGYEGPYAFWDNVEDGLAYLLCDKVGDDAGNHAWQSTDEASGAFTVDNIHDLTFMRHLSVLPVTQSQYDTLLEL</sequence>
<dbReference type="InterPro" id="IPR050727">
    <property type="entry name" value="GH43_arabinanases"/>
</dbReference>
<reference evidence="3 4" key="1">
    <citation type="submission" date="2015-08" db="EMBL/GenBank/DDBJ databases">
        <title>Genome sequencing of Penicillium nordicum.</title>
        <authorList>
            <person name="Nguyen H.D."/>
            <person name="Seifert K.A."/>
        </authorList>
    </citation>
    <scope>NUCLEOTIDE SEQUENCE [LARGE SCALE GENOMIC DNA]</scope>
    <source>
        <strain evidence="3 4">DAOMC 185683</strain>
    </source>
</reference>